<dbReference type="Proteomes" id="UP000272503">
    <property type="component" value="Unassembled WGS sequence"/>
</dbReference>
<organism evidence="1 2">
    <name type="scientific">Mycetocola tolaasinivorans</name>
    <dbReference type="NCBI Taxonomy" id="76635"/>
    <lineage>
        <taxon>Bacteria</taxon>
        <taxon>Bacillati</taxon>
        <taxon>Actinomycetota</taxon>
        <taxon>Actinomycetes</taxon>
        <taxon>Micrococcales</taxon>
        <taxon>Microbacteriaceae</taxon>
        <taxon>Mycetocola</taxon>
    </lineage>
</organism>
<reference evidence="1 2" key="1">
    <citation type="submission" date="2018-10" db="EMBL/GenBank/DDBJ databases">
        <authorList>
            <person name="Li J."/>
        </authorList>
    </citation>
    <scope>NUCLEOTIDE SEQUENCE [LARGE SCALE GENOMIC DNA]</scope>
    <source>
        <strain evidence="1 2">IF 016277</strain>
    </source>
</reference>
<sequence length="68" mass="7572">MTLALEKLANDPWYPSLRSHKHVAVNDEEGAGVFGSYVEHHTPGAWRLLWRYGPGPREITVLGVGPHP</sequence>
<comment type="caution">
    <text evidence="1">The sequence shown here is derived from an EMBL/GenBank/DDBJ whole genome shotgun (WGS) entry which is preliminary data.</text>
</comment>
<proteinExistence type="predicted"/>
<gene>
    <name evidence="1" type="ORF">D9V32_07280</name>
</gene>
<dbReference type="EMBL" id="RCUX01000005">
    <property type="protein sequence ID" value="RLP75955.1"/>
    <property type="molecule type" value="Genomic_DNA"/>
</dbReference>
<evidence type="ECO:0000313" key="2">
    <source>
        <dbReference type="Proteomes" id="UP000272503"/>
    </source>
</evidence>
<name>A0A3L7A7A5_9MICO</name>
<keyword evidence="2" id="KW-1185">Reference proteome</keyword>
<accession>A0A3L7A7A5</accession>
<evidence type="ECO:0000313" key="1">
    <source>
        <dbReference type="EMBL" id="RLP75955.1"/>
    </source>
</evidence>
<dbReference type="AlphaFoldDB" id="A0A3L7A7A5"/>
<protein>
    <submittedName>
        <fullName evidence="1">Uncharacterized protein</fullName>
    </submittedName>
</protein>